<keyword evidence="8" id="KW-0472">Membrane</keyword>
<keyword evidence="8" id="KW-1133">Transmembrane helix</keyword>
<keyword evidence="3" id="KW-0929">Antimicrobial</keyword>
<feature type="disulfide bond" evidence="7">
    <location>
        <begin position="103"/>
        <end position="109"/>
    </location>
</feature>
<evidence type="ECO:0000256" key="6">
    <source>
        <dbReference type="ARBA" id="ARBA00023295"/>
    </source>
</evidence>
<proteinExistence type="predicted"/>
<feature type="disulfide bond" evidence="7">
    <location>
        <begin position="46"/>
        <end position="131"/>
    </location>
</feature>
<sequence>MLNIIIKNIYLYGLFLLIFVCVIISQNDPYTGGIADNFTIEFKNECLKAMCKADSGCQQQGCSLDIHQRLGCGYFRMNIFQYKQCFQPGRKIGEDVESAWIRCSEDYECSSNCIMQVAARFRLKCYGKSPCELLSRTHDGGANGCRTGATISYWNHVKELCPDC</sequence>
<feature type="disulfide bond" evidence="7">
    <location>
        <begin position="85"/>
        <end position="113"/>
    </location>
</feature>
<evidence type="ECO:0000256" key="5">
    <source>
        <dbReference type="ARBA" id="ARBA00022801"/>
    </source>
</evidence>
<reference evidence="10" key="1">
    <citation type="submission" date="2015-08" db="UniProtKB">
        <authorList>
            <consortium name="WormBaseParasite"/>
        </authorList>
    </citation>
    <scope>IDENTIFICATION</scope>
</reference>
<keyword evidence="5" id="KW-0378">Hydrolase</keyword>
<dbReference type="Pfam" id="PF05497">
    <property type="entry name" value="Destabilase"/>
    <property type="match status" value="1"/>
</dbReference>
<evidence type="ECO:0000256" key="3">
    <source>
        <dbReference type="ARBA" id="ARBA00022529"/>
    </source>
</evidence>
<dbReference type="STRING" id="6248.A0A0K0E4F7"/>
<accession>A0A0K0E4F7</accession>
<dbReference type="Gene3D" id="1.10.530.10">
    <property type="match status" value="1"/>
</dbReference>
<evidence type="ECO:0000313" key="9">
    <source>
        <dbReference type="Proteomes" id="UP000035681"/>
    </source>
</evidence>
<evidence type="ECO:0000256" key="1">
    <source>
        <dbReference type="ARBA" id="ARBA00000632"/>
    </source>
</evidence>
<dbReference type="AlphaFoldDB" id="A0A0K0E4F7"/>
<keyword evidence="6" id="KW-0326">Glycosidase</keyword>
<comment type="catalytic activity">
    <reaction evidence="1">
        <text>Hydrolysis of (1-&gt;4)-beta-linkages between N-acetylmuramic acid and N-acetyl-D-glucosamine residues in a peptidoglycan and between N-acetyl-D-glucosamine residues in chitodextrins.</text>
        <dbReference type="EC" id="3.2.1.17"/>
    </reaction>
</comment>
<evidence type="ECO:0000256" key="7">
    <source>
        <dbReference type="PIRSR" id="PIRSR608597-3"/>
    </source>
</evidence>
<feature type="disulfide bond" evidence="7">
    <location>
        <begin position="51"/>
        <end position="57"/>
    </location>
</feature>
<dbReference type="EC" id="3.2.1.17" evidence="2"/>
<evidence type="ECO:0000256" key="2">
    <source>
        <dbReference type="ARBA" id="ARBA00012732"/>
    </source>
</evidence>
<dbReference type="WBParaSite" id="TCONS_00014903.p1">
    <property type="protein sequence ID" value="TCONS_00014903.p1"/>
    <property type="gene ID" value="XLOC_010113"/>
</dbReference>
<dbReference type="CDD" id="cd16890">
    <property type="entry name" value="lyz_i"/>
    <property type="match status" value="1"/>
</dbReference>
<evidence type="ECO:0000256" key="4">
    <source>
        <dbReference type="ARBA" id="ARBA00022638"/>
    </source>
</evidence>
<feature type="disulfide bond" evidence="7">
    <location>
        <begin position="62"/>
        <end position="72"/>
    </location>
</feature>
<protein>
    <recommendedName>
        <fullName evidence="2">lysozyme</fullName>
        <ecNumber evidence="2">3.2.1.17</ecNumber>
    </recommendedName>
</protein>
<dbReference type="PANTHER" id="PTHR11195">
    <property type="entry name" value="DESTABILASE-RELATED"/>
    <property type="match status" value="1"/>
</dbReference>
<dbReference type="GO" id="GO:0042742">
    <property type="term" value="P:defense response to bacterium"/>
    <property type="evidence" value="ECO:0007669"/>
    <property type="project" value="UniProtKB-KW"/>
</dbReference>
<dbReference type="PANTHER" id="PTHR11195:SF17">
    <property type="entry name" value="LYSOZYME"/>
    <property type="match status" value="1"/>
</dbReference>
<keyword evidence="8" id="KW-0812">Transmembrane</keyword>
<keyword evidence="7" id="KW-1015">Disulfide bond</keyword>
<keyword evidence="9" id="KW-1185">Reference proteome</keyword>
<dbReference type="GO" id="GO:0031640">
    <property type="term" value="P:killing of cells of another organism"/>
    <property type="evidence" value="ECO:0007669"/>
    <property type="project" value="UniProtKB-KW"/>
</dbReference>
<dbReference type="Proteomes" id="UP000035681">
    <property type="component" value="Unplaced"/>
</dbReference>
<name>A0A0K0E4F7_STRER</name>
<feature type="transmembrane region" description="Helical" evidence="8">
    <location>
        <begin position="9"/>
        <end position="25"/>
    </location>
</feature>
<keyword evidence="4" id="KW-0081">Bacteriolytic enzyme</keyword>
<dbReference type="PROSITE" id="PS51909">
    <property type="entry name" value="LYSOZYME_I"/>
    <property type="match status" value="1"/>
</dbReference>
<evidence type="ECO:0000256" key="8">
    <source>
        <dbReference type="SAM" id="Phobius"/>
    </source>
</evidence>
<evidence type="ECO:0000313" key="10">
    <source>
        <dbReference type="WBParaSite" id="SSTP_0000437700.1"/>
    </source>
</evidence>
<dbReference type="InterPro" id="IPR008597">
    <property type="entry name" value="Invert_lysozyme"/>
</dbReference>
<dbReference type="WBParaSite" id="SSTP_0000437700.1">
    <property type="protein sequence ID" value="SSTP_0000437700.1"/>
    <property type="gene ID" value="SSTP_0000437700"/>
</dbReference>
<dbReference type="GO" id="GO:0003796">
    <property type="term" value="F:lysozyme activity"/>
    <property type="evidence" value="ECO:0007669"/>
    <property type="project" value="UniProtKB-EC"/>
</dbReference>
<organism evidence="10">
    <name type="scientific">Strongyloides stercoralis</name>
    <name type="common">Threadworm</name>
    <dbReference type="NCBI Taxonomy" id="6248"/>
    <lineage>
        <taxon>Eukaryota</taxon>
        <taxon>Metazoa</taxon>
        <taxon>Ecdysozoa</taxon>
        <taxon>Nematoda</taxon>
        <taxon>Chromadorea</taxon>
        <taxon>Rhabditida</taxon>
        <taxon>Tylenchina</taxon>
        <taxon>Panagrolaimomorpha</taxon>
        <taxon>Strongyloidoidea</taxon>
        <taxon>Strongyloididae</taxon>
        <taxon>Strongyloides</taxon>
    </lineage>
</organism>